<proteinExistence type="predicted"/>
<sequence length="108" mass="12241">MEERKSIGKVACMSLVLRWSECTSDFDSPSALASLSISGSRMDVILVAYGKSSKKWHCTSSPKVIRRLEGHFKRITGLAFSNILNVFVFQEQNLRYLDGFCFLNCLLR</sequence>
<dbReference type="Proteomes" id="UP001311915">
    <property type="component" value="Unassembled WGS sequence"/>
</dbReference>
<name>A0AAV9K911_9SOLN</name>
<accession>A0AAV9K911</accession>
<protein>
    <submittedName>
        <fullName evidence="1">Uncharacterized protein</fullName>
    </submittedName>
</protein>
<evidence type="ECO:0000313" key="2">
    <source>
        <dbReference type="Proteomes" id="UP001311915"/>
    </source>
</evidence>
<dbReference type="AlphaFoldDB" id="A0AAV9K911"/>
<organism evidence="1 2">
    <name type="scientific">Solanum pinnatisectum</name>
    <name type="common">tansyleaf nightshade</name>
    <dbReference type="NCBI Taxonomy" id="50273"/>
    <lineage>
        <taxon>Eukaryota</taxon>
        <taxon>Viridiplantae</taxon>
        <taxon>Streptophyta</taxon>
        <taxon>Embryophyta</taxon>
        <taxon>Tracheophyta</taxon>
        <taxon>Spermatophyta</taxon>
        <taxon>Magnoliopsida</taxon>
        <taxon>eudicotyledons</taxon>
        <taxon>Gunneridae</taxon>
        <taxon>Pentapetalae</taxon>
        <taxon>asterids</taxon>
        <taxon>lamiids</taxon>
        <taxon>Solanales</taxon>
        <taxon>Solanaceae</taxon>
        <taxon>Solanoideae</taxon>
        <taxon>Solaneae</taxon>
        <taxon>Solanum</taxon>
    </lineage>
</organism>
<evidence type="ECO:0000313" key="1">
    <source>
        <dbReference type="EMBL" id="KAK4708612.1"/>
    </source>
</evidence>
<dbReference type="EMBL" id="JAWPEI010000012">
    <property type="protein sequence ID" value="KAK4708612.1"/>
    <property type="molecule type" value="Genomic_DNA"/>
</dbReference>
<gene>
    <name evidence="1" type="ORF">R3W88_029537</name>
</gene>
<comment type="caution">
    <text evidence="1">The sequence shown here is derived from an EMBL/GenBank/DDBJ whole genome shotgun (WGS) entry which is preliminary data.</text>
</comment>
<keyword evidence="2" id="KW-1185">Reference proteome</keyword>
<reference evidence="1 2" key="1">
    <citation type="submission" date="2023-10" db="EMBL/GenBank/DDBJ databases">
        <title>Genome-Wide Identification Analysis in wild type Solanum Pinnatisectum Reveals Some Genes Defensing Phytophthora Infestans.</title>
        <authorList>
            <person name="Sun C."/>
        </authorList>
    </citation>
    <scope>NUCLEOTIDE SEQUENCE [LARGE SCALE GENOMIC DNA]</scope>
    <source>
        <strain evidence="1">LQN</strain>
        <tissue evidence="1">Leaf</tissue>
    </source>
</reference>